<dbReference type="AlphaFoldDB" id="A0A3P6DLJ6"/>
<dbReference type="EMBL" id="LS974621">
    <property type="protein sequence ID" value="CAG7878523.1"/>
    <property type="molecule type" value="Genomic_DNA"/>
</dbReference>
<evidence type="ECO:0000313" key="1">
    <source>
        <dbReference type="EMBL" id="CAG7878523.1"/>
    </source>
</evidence>
<evidence type="ECO:0000313" key="2">
    <source>
        <dbReference type="EMBL" id="VDD24371.1"/>
    </source>
</evidence>
<reference evidence="2" key="1">
    <citation type="submission" date="2018-11" db="EMBL/GenBank/DDBJ databases">
        <authorList>
            <consortium name="Genoscope - CEA"/>
            <person name="William W."/>
        </authorList>
    </citation>
    <scope>NUCLEOTIDE SEQUENCE</scope>
</reference>
<accession>A0A3P6DLJ6</accession>
<dbReference type="EMBL" id="LR031600">
    <property type="protein sequence ID" value="VDD24371.1"/>
    <property type="molecule type" value="Genomic_DNA"/>
</dbReference>
<sequence length="68" mass="7942">MSEYRLTDEELKIAGVLQCRMRRNRIFQKSCTGPKNGEQYGAPYLEEELAEDKMTFVPERDALRIGCR</sequence>
<dbReference type="Proteomes" id="UP000694005">
    <property type="component" value="Chromosome A05"/>
</dbReference>
<dbReference type="Gramene" id="A05p50440.2_BraZ1">
    <property type="protein sequence ID" value="A05p50440.2_BraZ1.CDS"/>
    <property type="gene ID" value="A05g50440.2_BraZ1"/>
</dbReference>
<protein>
    <submittedName>
        <fullName evidence="1">Uncharacterized protein</fullName>
    </submittedName>
</protein>
<name>A0A3P6DLJ6_BRACM</name>
<organism evidence="2">
    <name type="scientific">Brassica campestris</name>
    <name type="common">Field mustard</name>
    <dbReference type="NCBI Taxonomy" id="3711"/>
    <lineage>
        <taxon>Eukaryota</taxon>
        <taxon>Viridiplantae</taxon>
        <taxon>Streptophyta</taxon>
        <taxon>Embryophyta</taxon>
        <taxon>Tracheophyta</taxon>
        <taxon>Spermatophyta</taxon>
        <taxon>Magnoliopsida</taxon>
        <taxon>eudicotyledons</taxon>
        <taxon>Gunneridae</taxon>
        <taxon>Pentapetalae</taxon>
        <taxon>rosids</taxon>
        <taxon>malvids</taxon>
        <taxon>Brassicales</taxon>
        <taxon>Brassicaceae</taxon>
        <taxon>Brassiceae</taxon>
        <taxon>Brassica</taxon>
    </lineage>
</organism>
<proteinExistence type="predicted"/>
<gene>
    <name evidence="1" type="ORF">BRAPAZ1V2_A05P50440.2</name>
    <name evidence="2" type="ORF">BRASC56T46379Z</name>
</gene>